<dbReference type="InterPro" id="IPR002938">
    <property type="entry name" value="FAD-bd"/>
</dbReference>
<name>A0A351RCY2_9PROT</name>
<dbReference type="Gene3D" id="3.50.50.60">
    <property type="entry name" value="FAD/NAD(P)-binding domain"/>
    <property type="match status" value="1"/>
</dbReference>
<organism evidence="2 3">
    <name type="scientific">Methylotenera mobilis</name>
    <dbReference type="NCBI Taxonomy" id="359408"/>
    <lineage>
        <taxon>Bacteria</taxon>
        <taxon>Pseudomonadati</taxon>
        <taxon>Pseudomonadota</taxon>
        <taxon>Betaproteobacteria</taxon>
        <taxon>Nitrosomonadales</taxon>
        <taxon>Methylophilaceae</taxon>
        <taxon>Methylotenera</taxon>
    </lineage>
</organism>
<proteinExistence type="predicted"/>
<dbReference type="PANTHER" id="PTHR43876:SF7">
    <property type="entry name" value="UBIQUINONE BIOSYNTHESIS MONOOXYGENASE COQ6, MITOCHONDRIAL"/>
    <property type="match status" value="1"/>
</dbReference>
<dbReference type="SUPFAM" id="SSF51905">
    <property type="entry name" value="FAD/NAD(P)-binding domain"/>
    <property type="match status" value="1"/>
</dbReference>
<accession>A0A351RCY2</accession>
<dbReference type="InterPro" id="IPR036188">
    <property type="entry name" value="FAD/NAD-bd_sf"/>
</dbReference>
<dbReference type="STRING" id="1132855.GCA_000384255_02280"/>
<dbReference type="Pfam" id="PF01494">
    <property type="entry name" value="FAD_binding_3"/>
    <property type="match status" value="1"/>
</dbReference>
<dbReference type="AlphaFoldDB" id="A0A351RCY2"/>
<feature type="domain" description="FAD-binding" evidence="1">
    <location>
        <begin position="7"/>
        <end position="74"/>
    </location>
</feature>
<dbReference type="InterPro" id="IPR051205">
    <property type="entry name" value="UbiH/COQ6_monooxygenase"/>
</dbReference>
<dbReference type="EMBL" id="DNAA01000245">
    <property type="protein sequence ID" value="HBA09903.1"/>
    <property type="molecule type" value="Genomic_DNA"/>
</dbReference>
<evidence type="ECO:0000259" key="1">
    <source>
        <dbReference type="Pfam" id="PF01494"/>
    </source>
</evidence>
<dbReference type="GO" id="GO:0071949">
    <property type="term" value="F:FAD binding"/>
    <property type="evidence" value="ECO:0007669"/>
    <property type="project" value="InterPro"/>
</dbReference>
<protein>
    <submittedName>
        <fullName evidence="2">Ubiquinone biosynthesis protein UbiH</fullName>
    </submittedName>
</protein>
<gene>
    <name evidence="2" type="ORF">DCW48_10455</name>
</gene>
<feature type="non-terminal residue" evidence="2">
    <location>
        <position position="90"/>
    </location>
</feature>
<keyword evidence="2" id="KW-0830">Ubiquinone</keyword>
<comment type="caution">
    <text evidence="2">The sequence shown here is derived from an EMBL/GenBank/DDBJ whole genome shotgun (WGS) entry which is preliminary data.</text>
</comment>
<dbReference type="Proteomes" id="UP000264313">
    <property type="component" value="Unassembled WGS sequence"/>
</dbReference>
<evidence type="ECO:0000313" key="2">
    <source>
        <dbReference type="EMBL" id="HBA09903.1"/>
    </source>
</evidence>
<reference evidence="2 3" key="1">
    <citation type="journal article" date="2018" name="Nat. Biotechnol.">
        <title>A standardized bacterial taxonomy based on genome phylogeny substantially revises the tree of life.</title>
        <authorList>
            <person name="Parks D.H."/>
            <person name="Chuvochina M."/>
            <person name="Waite D.W."/>
            <person name="Rinke C."/>
            <person name="Skarshewski A."/>
            <person name="Chaumeil P.A."/>
            <person name="Hugenholtz P."/>
        </authorList>
    </citation>
    <scope>NUCLEOTIDE SEQUENCE [LARGE SCALE GENOMIC DNA]</scope>
    <source>
        <strain evidence="2">UBA9958</strain>
    </source>
</reference>
<evidence type="ECO:0000313" key="3">
    <source>
        <dbReference type="Proteomes" id="UP000264313"/>
    </source>
</evidence>
<dbReference type="PANTHER" id="PTHR43876">
    <property type="entry name" value="UBIQUINONE BIOSYNTHESIS MONOOXYGENASE COQ6, MITOCHONDRIAL"/>
    <property type="match status" value="1"/>
</dbReference>
<sequence length="90" mass="10068">MTATQLKTDVTIVGAGLVGLAATVALVQAGYQVVLVDSQTQQRLRYPADDWDQRIYAISPNNMQWLSQLGIWPLMDKSRITEMQAMEIWG</sequence>